<keyword evidence="4" id="KW-1185">Reference proteome</keyword>
<dbReference type="NCBIfam" id="TIGR00762">
    <property type="entry name" value="DegV"/>
    <property type="match status" value="1"/>
</dbReference>
<dbReference type="InterPro" id="IPR050270">
    <property type="entry name" value="DegV_domain_contain"/>
</dbReference>
<dbReference type="Proteomes" id="UP001651880">
    <property type="component" value="Unassembled WGS sequence"/>
</dbReference>
<comment type="caution">
    <text evidence="3">The sequence shown here is derived from an EMBL/GenBank/DDBJ whole genome shotgun (WGS) entry which is preliminary data.</text>
</comment>
<evidence type="ECO:0000256" key="1">
    <source>
        <dbReference type="ARBA" id="ARBA00003238"/>
    </source>
</evidence>
<organism evidence="3 4">
    <name type="scientific">Lutispora saccharofermentans</name>
    <dbReference type="NCBI Taxonomy" id="3024236"/>
    <lineage>
        <taxon>Bacteria</taxon>
        <taxon>Bacillati</taxon>
        <taxon>Bacillota</taxon>
        <taxon>Clostridia</taxon>
        <taxon>Lutisporales</taxon>
        <taxon>Lutisporaceae</taxon>
        <taxon>Lutispora</taxon>
    </lineage>
</organism>
<accession>A0ABT1NID8</accession>
<reference evidence="3 4" key="1">
    <citation type="submission" date="2021-10" db="EMBL/GenBank/DDBJ databases">
        <title>Lutispora strain m25 sp. nov., a thermophilic, non-spore-forming bacterium isolated from a lab-scale methanogenic bioreactor digesting anaerobic sludge.</title>
        <authorList>
            <person name="El Houari A."/>
            <person name="Mcdonald J."/>
        </authorList>
    </citation>
    <scope>NUCLEOTIDE SEQUENCE [LARGE SCALE GENOMIC DNA]</scope>
    <source>
        <strain evidence="4">m25</strain>
    </source>
</reference>
<protein>
    <submittedName>
        <fullName evidence="3">DegV family protein</fullName>
    </submittedName>
</protein>
<evidence type="ECO:0000256" key="2">
    <source>
        <dbReference type="ARBA" id="ARBA00023121"/>
    </source>
</evidence>
<dbReference type="Pfam" id="PF02645">
    <property type="entry name" value="DegV"/>
    <property type="match status" value="1"/>
</dbReference>
<evidence type="ECO:0000313" key="3">
    <source>
        <dbReference type="EMBL" id="MCQ1530983.1"/>
    </source>
</evidence>
<dbReference type="InterPro" id="IPR043168">
    <property type="entry name" value="DegV_C"/>
</dbReference>
<dbReference type="Gene3D" id="3.40.50.10170">
    <property type="match status" value="1"/>
</dbReference>
<dbReference type="Gene3D" id="3.30.1180.10">
    <property type="match status" value="1"/>
</dbReference>
<dbReference type="EMBL" id="JAJEKE010000016">
    <property type="protein sequence ID" value="MCQ1530983.1"/>
    <property type="molecule type" value="Genomic_DNA"/>
</dbReference>
<comment type="function">
    <text evidence="1">May bind long-chain fatty acids, such as palmitate, and may play a role in lipid transport or fatty acid metabolism.</text>
</comment>
<evidence type="ECO:0000313" key="4">
    <source>
        <dbReference type="Proteomes" id="UP001651880"/>
    </source>
</evidence>
<dbReference type="PROSITE" id="PS51482">
    <property type="entry name" value="DEGV"/>
    <property type="match status" value="1"/>
</dbReference>
<name>A0ABT1NID8_9FIRM</name>
<dbReference type="SUPFAM" id="SSF82549">
    <property type="entry name" value="DAK1/DegV-like"/>
    <property type="match status" value="1"/>
</dbReference>
<dbReference type="InterPro" id="IPR003797">
    <property type="entry name" value="DegV"/>
</dbReference>
<proteinExistence type="predicted"/>
<gene>
    <name evidence="3" type="ORF">LJD61_15740</name>
</gene>
<keyword evidence="2" id="KW-0446">Lipid-binding</keyword>
<dbReference type="PANTHER" id="PTHR33434">
    <property type="entry name" value="DEGV DOMAIN-CONTAINING PROTEIN DR_1986-RELATED"/>
    <property type="match status" value="1"/>
</dbReference>
<dbReference type="PANTHER" id="PTHR33434:SF3">
    <property type="entry name" value="DEGV DOMAIN-CONTAINING PROTEIN YITS"/>
    <property type="match status" value="1"/>
</dbReference>
<sequence length="284" mass="31551">MDNINEKIALITDSSCDLPEEIIRKHSIFTLPLRVIYPDREYRDGIDITPQEIYDRMPDEIPKTSMASPLDCKNLLQSIRDQGIKNVLSINISSGLSGTFDMIKMMSKDFPDLNIIAIDSKSLSIGLGFMVYEAAKMISQGLKIDEVKEKIISLREKIKIFYCLPILEYLKKGGRINTVAATIGDIMDIKPIISINEEGKYYSHAKVRGRKKSLEKLVEIAKEISEGHIVNLAVMHGNAEKEAAKIKETLSNLPNVKDIMFGQIGPALGVHTGPGLVGVCVHVL</sequence>
<dbReference type="RefSeq" id="WP_255228499.1">
    <property type="nucleotide sequence ID" value="NZ_JAJEKE010000016.1"/>
</dbReference>